<protein>
    <recommendedName>
        <fullName evidence="7">Integrin</fullName>
    </recommendedName>
</protein>
<dbReference type="Proteomes" id="UP000230852">
    <property type="component" value="Unassembled WGS sequence"/>
</dbReference>
<keyword evidence="1" id="KW-0732">Signal</keyword>
<dbReference type="InterPro" id="IPR013519">
    <property type="entry name" value="Int_alpha_beta-p"/>
</dbReference>
<organism evidence="5 6">
    <name type="scientific">Candidatus Magasanikbacteria bacterium CG10_big_fil_rev_8_21_14_0_10_36_16</name>
    <dbReference type="NCBI Taxonomy" id="1974645"/>
    <lineage>
        <taxon>Bacteria</taxon>
        <taxon>Candidatus Magasanikiibacteriota</taxon>
    </lineage>
</organism>
<dbReference type="InterPro" id="IPR013517">
    <property type="entry name" value="FG-GAP"/>
</dbReference>
<keyword evidence="4" id="KW-0812">Transmembrane</keyword>
<dbReference type="PROSITE" id="PS51470">
    <property type="entry name" value="FG_GAP"/>
    <property type="match status" value="1"/>
</dbReference>
<proteinExistence type="predicted"/>
<sequence>MEKVKFSIIYSLAFIFVVAIFSSGLFVYQVKATTQQKLTASDPGSSDRFGDVVDVSGNYAIVGSALDDDNGKDSGSAYVYYWTGFSWKQIAKLSASDGVEGDKFGTSVAISGNTIVVGAPTKDSRYGQNAGAIYVFTKNNNDKWEQTQELISKKLSANDNFGYSVDVAGNYIVAGAYLDDDKSPDAGAIYVFSKSLTSWTEQTKLLSSDGSWGDNFGFSVAISGTTLVAGAPNHTKTGYDDWGWTTTPNSGSAYVFSLNNNVWQQTANLSASDASNYAVFGYSVDISGNNLVVGAIGDSQRGSQAGATYIFAKNRIGNWSESQKLTIPGRLSYINYGFDVSLSGNNLVVSSVYKSSSYLQTGAVYLYSNVYGTWSNNTEFVTDSSYPDAFGSSVSLGSNGVLVGTPQDLYKEQFYYGSVYYYSF</sequence>
<keyword evidence="3" id="KW-0325">Glycoprotein</keyword>
<name>A0A2H0TXE3_9BACT</name>
<dbReference type="InterPro" id="IPR011043">
    <property type="entry name" value="Gal_Oxase/kelch_b-propeller"/>
</dbReference>
<comment type="caution">
    <text evidence="5">The sequence shown here is derived from an EMBL/GenBank/DDBJ whole genome shotgun (WGS) entry which is preliminary data.</text>
</comment>
<dbReference type="EMBL" id="PFBU01000087">
    <property type="protein sequence ID" value="PIR77900.1"/>
    <property type="molecule type" value="Genomic_DNA"/>
</dbReference>
<evidence type="ECO:0000256" key="2">
    <source>
        <dbReference type="ARBA" id="ARBA00022737"/>
    </source>
</evidence>
<dbReference type="PANTHER" id="PTHR36220">
    <property type="entry name" value="UNNAMED PRODUCT"/>
    <property type="match status" value="1"/>
</dbReference>
<evidence type="ECO:0008006" key="7">
    <source>
        <dbReference type="Google" id="ProtNLM"/>
    </source>
</evidence>
<dbReference type="InterPro" id="IPR028994">
    <property type="entry name" value="Integrin_alpha_N"/>
</dbReference>
<accession>A0A2H0TXE3</accession>
<keyword evidence="4" id="KW-0472">Membrane</keyword>
<dbReference type="PANTHER" id="PTHR36220:SF1">
    <property type="entry name" value="GAMMA TUBULIN COMPLEX COMPONENT C-TERMINAL DOMAIN-CONTAINING PROTEIN"/>
    <property type="match status" value="1"/>
</dbReference>
<keyword evidence="2" id="KW-0677">Repeat</keyword>
<dbReference type="SMART" id="SM00191">
    <property type="entry name" value="Int_alpha"/>
    <property type="match status" value="4"/>
</dbReference>
<evidence type="ECO:0000256" key="4">
    <source>
        <dbReference type="SAM" id="Phobius"/>
    </source>
</evidence>
<dbReference type="Pfam" id="PF14312">
    <property type="entry name" value="FG-GAP_2"/>
    <property type="match status" value="6"/>
</dbReference>
<dbReference type="Gene3D" id="2.130.10.130">
    <property type="entry name" value="Integrin alpha, N-terminal"/>
    <property type="match status" value="2"/>
</dbReference>
<feature type="transmembrane region" description="Helical" evidence="4">
    <location>
        <begin position="7"/>
        <end position="28"/>
    </location>
</feature>
<dbReference type="AlphaFoldDB" id="A0A2H0TXE3"/>
<evidence type="ECO:0000256" key="3">
    <source>
        <dbReference type="ARBA" id="ARBA00023180"/>
    </source>
</evidence>
<reference evidence="6" key="1">
    <citation type="submission" date="2017-09" db="EMBL/GenBank/DDBJ databases">
        <title>Depth-based differentiation of microbial function through sediment-hosted aquifers and enrichment of novel symbionts in the deep terrestrial subsurface.</title>
        <authorList>
            <person name="Probst A.J."/>
            <person name="Ladd B."/>
            <person name="Jarett J.K."/>
            <person name="Geller-Mcgrath D.E."/>
            <person name="Sieber C.M.K."/>
            <person name="Emerson J.B."/>
            <person name="Anantharaman K."/>
            <person name="Thomas B.C."/>
            <person name="Malmstrom R."/>
            <person name="Stieglmeier M."/>
            <person name="Klingl A."/>
            <person name="Woyke T."/>
            <person name="Ryan C.M."/>
            <person name="Banfield J.F."/>
        </authorList>
    </citation>
    <scope>NUCLEOTIDE SEQUENCE [LARGE SCALE GENOMIC DNA]</scope>
</reference>
<gene>
    <name evidence="5" type="ORF">COU28_04550</name>
</gene>
<dbReference type="SUPFAM" id="SSF50965">
    <property type="entry name" value="Galactose oxidase, central domain"/>
    <property type="match status" value="1"/>
</dbReference>
<evidence type="ECO:0000313" key="5">
    <source>
        <dbReference type="EMBL" id="PIR77900.1"/>
    </source>
</evidence>
<evidence type="ECO:0000313" key="6">
    <source>
        <dbReference type="Proteomes" id="UP000230852"/>
    </source>
</evidence>
<keyword evidence="4" id="KW-1133">Transmembrane helix</keyword>
<evidence type="ECO:0000256" key="1">
    <source>
        <dbReference type="ARBA" id="ARBA00022729"/>
    </source>
</evidence>